<accession>A0ABQ3TDR8</accession>
<dbReference type="Proteomes" id="UP000608522">
    <property type="component" value="Unassembled WGS sequence"/>
</dbReference>
<comment type="caution">
    <text evidence="1">The sequence shown here is derived from an EMBL/GenBank/DDBJ whole genome shotgun (WGS) entry which is preliminary data.</text>
</comment>
<keyword evidence="2" id="KW-1185">Reference proteome</keyword>
<dbReference type="RefSeq" id="WP_202200312.1">
    <property type="nucleotide sequence ID" value="NZ_BAAATO010000048.1"/>
</dbReference>
<evidence type="ECO:0000313" key="2">
    <source>
        <dbReference type="Proteomes" id="UP000608522"/>
    </source>
</evidence>
<reference evidence="2" key="1">
    <citation type="submission" date="2023-07" db="EMBL/GenBank/DDBJ databases">
        <title>Whole genome shotgun sequence of Streptomyces spororaveus NBRC 15456.</title>
        <authorList>
            <person name="Komaki H."/>
            <person name="Tamura T."/>
        </authorList>
    </citation>
    <scope>NUCLEOTIDE SEQUENCE [LARGE SCALE GENOMIC DNA]</scope>
    <source>
        <strain evidence="2">NBRC 15456</strain>
    </source>
</reference>
<name>A0ABQ3TDR8_9ACTN</name>
<evidence type="ECO:0000313" key="1">
    <source>
        <dbReference type="EMBL" id="GHI78544.1"/>
    </source>
</evidence>
<proteinExistence type="predicted"/>
<dbReference type="EMBL" id="BNED01000005">
    <property type="protein sequence ID" value="GHI78544.1"/>
    <property type="molecule type" value="Genomic_DNA"/>
</dbReference>
<protein>
    <submittedName>
        <fullName evidence="1">Uncharacterized protein</fullName>
    </submittedName>
</protein>
<gene>
    <name evidence="1" type="ORF">Sspor_41050</name>
</gene>
<organism evidence="1 2">
    <name type="scientific">Streptomyces spororaveus</name>
    <dbReference type="NCBI Taxonomy" id="284039"/>
    <lineage>
        <taxon>Bacteria</taxon>
        <taxon>Bacillati</taxon>
        <taxon>Actinomycetota</taxon>
        <taxon>Actinomycetes</taxon>
        <taxon>Kitasatosporales</taxon>
        <taxon>Streptomycetaceae</taxon>
        <taxon>Streptomyces</taxon>
    </lineage>
</organism>
<sequence>MTAGTATIGTVYRVSTRQKQGAKYGSGTYEGLKGAAHFEPVAGKAGEYNLTFH</sequence>